<dbReference type="AlphaFoldDB" id="A0A073HZP3"/>
<sequence>MGTSSYYYNPKIDRWDELIQRETPRGQLEQELFECERKFSEFFEGGSAVEEYLFPNQAKPKAERSEDKETKLGNSMQTYEDEFLKMQKAESTTKRREREIKY</sequence>
<accession>A0A073HZP3</accession>
<reference evidence="3" key="1">
    <citation type="journal article" date="2014" name="Cell">
        <title>The Architecture of a Scrambled Genome Reveals Massive Levels of Genomic Rearrangement during Development.</title>
        <authorList>
            <person name="Chen X."/>
            <person name="Bracht J.R."/>
            <person name="Goldman A.D."/>
            <person name="Dolzhenko E."/>
            <person name="Clay D.M."/>
            <person name="Swart E.C."/>
            <person name="Perlman D.H."/>
            <person name="Doak T.G."/>
            <person name="Stuart A."/>
            <person name="Amemiya C.T."/>
            <person name="Sebra R.P."/>
            <person name="Landweber L.F."/>
        </authorList>
    </citation>
    <scope>NUCLEOTIDE SEQUENCE [LARGE SCALE GENOMIC DNA]</scope>
    <source>
        <strain evidence="3">JRB310</strain>
    </source>
</reference>
<keyword evidence="3" id="KW-1185">Reference proteome</keyword>
<feature type="compositionally biased region" description="Basic and acidic residues" evidence="1">
    <location>
        <begin position="60"/>
        <end position="71"/>
    </location>
</feature>
<gene>
    <name evidence="2" type="ORF">OXYTRIMIC_496</name>
</gene>
<evidence type="ECO:0000313" key="3">
    <source>
        <dbReference type="Proteomes" id="UP000053232"/>
    </source>
</evidence>
<evidence type="ECO:0000313" key="2">
    <source>
        <dbReference type="EMBL" id="KEJ82720.1"/>
    </source>
</evidence>
<name>A0A073HZP3_9SPIT</name>
<organism evidence="2 3">
    <name type="scientific">Oxytricha trifallax</name>
    <dbReference type="NCBI Taxonomy" id="1172189"/>
    <lineage>
        <taxon>Eukaryota</taxon>
        <taxon>Sar</taxon>
        <taxon>Alveolata</taxon>
        <taxon>Ciliophora</taxon>
        <taxon>Intramacronucleata</taxon>
        <taxon>Spirotrichea</taxon>
        <taxon>Stichotrichia</taxon>
        <taxon>Sporadotrichida</taxon>
        <taxon>Oxytrichidae</taxon>
        <taxon>Oxytrichinae</taxon>
        <taxon>Oxytricha</taxon>
    </lineage>
</organism>
<evidence type="ECO:0000256" key="1">
    <source>
        <dbReference type="SAM" id="MobiDB-lite"/>
    </source>
</evidence>
<dbReference type="Proteomes" id="UP000053232">
    <property type="component" value="Unassembled WGS sequence"/>
</dbReference>
<feature type="region of interest" description="Disordered" evidence="1">
    <location>
        <begin position="55"/>
        <end position="102"/>
    </location>
</feature>
<protein>
    <submittedName>
        <fullName evidence="2">Uncharacterized protein</fullName>
    </submittedName>
</protein>
<feature type="compositionally biased region" description="Basic and acidic residues" evidence="1">
    <location>
        <begin position="82"/>
        <end position="102"/>
    </location>
</feature>
<comment type="caution">
    <text evidence="2">The sequence shown here is derived from an EMBL/GenBank/DDBJ whole genome shotgun (WGS) entry which is preliminary data.</text>
</comment>
<proteinExistence type="predicted"/>
<dbReference type="EMBL" id="ARYC01005709">
    <property type="protein sequence ID" value="KEJ82720.1"/>
    <property type="molecule type" value="Genomic_DNA"/>
</dbReference>